<keyword evidence="17" id="KW-1185">Reference proteome</keyword>
<organism evidence="16 17">
    <name type="scientific">Chrysochromulina tobinii</name>
    <dbReference type="NCBI Taxonomy" id="1460289"/>
    <lineage>
        <taxon>Eukaryota</taxon>
        <taxon>Haptista</taxon>
        <taxon>Haptophyta</taxon>
        <taxon>Prymnesiophyceae</taxon>
        <taxon>Prymnesiales</taxon>
        <taxon>Chrysochromulinaceae</taxon>
        <taxon>Chrysochromulina</taxon>
    </lineage>
</organism>
<dbReference type="AlphaFoldDB" id="A0A0M0JW28"/>
<dbReference type="NCBIfam" id="TIGR00463">
    <property type="entry name" value="gltX_arch"/>
    <property type="match status" value="1"/>
</dbReference>
<dbReference type="InterPro" id="IPR050132">
    <property type="entry name" value="Gln/Glu-tRNA_Ligase"/>
</dbReference>
<dbReference type="PRINTS" id="PR00987">
    <property type="entry name" value="TRNASYNTHGLU"/>
</dbReference>
<feature type="domain" description="WHEP-TRS" evidence="15">
    <location>
        <begin position="15"/>
        <end position="80"/>
    </location>
</feature>
<evidence type="ECO:0000256" key="6">
    <source>
        <dbReference type="ARBA" id="ARBA00022741"/>
    </source>
</evidence>
<keyword evidence="6 13" id="KW-0547">Nucleotide-binding</keyword>
<dbReference type="Gene3D" id="3.40.50.620">
    <property type="entry name" value="HUPs"/>
    <property type="match status" value="1"/>
</dbReference>
<dbReference type="PANTHER" id="PTHR43097">
    <property type="entry name" value="GLUTAMINE-TRNA LIGASE"/>
    <property type="match status" value="1"/>
</dbReference>
<dbReference type="InterPro" id="IPR004526">
    <property type="entry name" value="Glu-tRNA-synth_arc/euk"/>
</dbReference>
<evidence type="ECO:0000256" key="7">
    <source>
        <dbReference type="ARBA" id="ARBA00022840"/>
    </source>
</evidence>
<dbReference type="FunFam" id="3.40.50.620:FF:000037">
    <property type="entry name" value="Glutamine--tRNA ligase cytoplasmic"/>
    <property type="match status" value="1"/>
</dbReference>
<evidence type="ECO:0000256" key="5">
    <source>
        <dbReference type="ARBA" id="ARBA00022598"/>
    </source>
</evidence>
<dbReference type="SUPFAM" id="SSF50715">
    <property type="entry name" value="Ribosomal protein L25-like"/>
    <property type="match status" value="1"/>
</dbReference>
<dbReference type="InterPro" id="IPR001412">
    <property type="entry name" value="aa-tRNA-synth_I_CS"/>
</dbReference>
<dbReference type="InterPro" id="IPR036282">
    <property type="entry name" value="Glutathione-S-Trfase_C_sf"/>
</dbReference>
<dbReference type="SUPFAM" id="SSF47616">
    <property type="entry name" value="GST C-terminal domain-like"/>
    <property type="match status" value="1"/>
</dbReference>
<dbReference type="Gene3D" id="1.10.287.10">
    <property type="entry name" value="S15/NS1, RNA-binding"/>
    <property type="match status" value="1"/>
</dbReference>
<name>A0A0M0JW28_9EUKA</name>
<keyword evidence="9 13" id="KW-0648">Protein biosynthesis</keyword>
<dbReference type="SMART" id="SM00991">
    <property type="entry name" value="WHEP-TRS"/>
    <property type="match status" value="1"/>
</dbReference>
<keyword evidence="4" id="KW-0963">Cytoplasm</keyword>
<reference evidence="17" key="1">
    <citation type="journal article" date="2015" name="PLoS Genet.">
        <title>Genome Sequence and Transcriptome Analyses of Chrysochromulina tobin: Metabolic Tools for Enhanced Algal Fitness in the Prominent Order Prymnesiales (Haptophyceae).</title>
        <authorList>
            <person name="Hovde B.T."/>
            <person name="Deodato C.R."/>
            <person name="Hunsperger H.M."/>
            <person name="Ryken S.A."/>
            <person name="Yost W."/>
            <person name="Jha R.K."/>
            <person name="Patterson J."/>
            <person name="Monnat R.J. Jr."/>
            <person name="Barlow S.B."/>
            <person name="Starkenburg S.R."/>
            <person name="Cattolico R.A."/>
        </authorList>
    </citation>
    <scope>NUCLEOTIDE SEQUENCE</scope>
    <source>
        <strain evidence="17">CCMP291</strain>
    </source>
</reference>
<evidence type="ECO:0000256" key="11">
    <source>
        <dbReference type="ARBA" id="ARBA00030865"/>
    </source>
</evidence>
<dbReference type="InterPro" id="IPR011035">
    <property type="entry name" value="Ribosomal_bL25/Gln-tRNA_synth"/>
</dbReference>
<evidence type="ECO:0000256" key="13">
    <source>
        <dbReference type="RuleBase" id="RU363037"/>
    </source>
</evidence>
<accession>A0A0M0JW28</accession>
<dbReference type="InterPro" id="IPR049437">
    <property type="entry name" value="tRNA-synt_1c_C2"/>
</dbReference>
<dbReference type="GO" id="GO:0003723">
    <property type="term" value="F:RNA binding"/>
    <property type="evidence" value="ECO:0007669"/>
    <property type="project" value="UniProtKB-KW"/>
</dbReference>
<proteinExistence type="inferred from homology"/>
<comment type="caution">
    <text evidence="16">The sequence shown here is derived from an EMBL/GenBank/DDBJ whole genome shotgun (WGS) entry which is preliminary data.</text>
</comment>
<evidence type="ECO:0000256" key="9">
    <source>
        <dbReference type="ARBA" id="ARBA00022917"/>
    </source>
</evidence>
<dbReference type="PANTHER" id="PTHR43097:SF5">
    <property type="entry name" value="GLUTAMATE--TRNA LIGASE"/>
    <property type="match status" value="1"/>
</dbReference>
<dbReference type="EC" id="6.1.1.17" evidence="3"/>
<dbReference type="GO" id="GO:0005524">
    <property type="term" value="F:ATP binding"/>
    <property type="evidence" value="ECO:0007669"/>
    <property type="project" value="UniProtKB-KW"/>
</dbReference>
<dbReference type="Pfam" id="PF20974">
    <property type="entry name" value="tRNA-synt_1c_C2"/>
    <property type="match status" value="1"/>
</dbReference>
<evidence type="ECO:0000259" key="15">
    <source>
        <dbReference type="SMART" id="SM00991"/>
    </source>
</evidence>
<keyword evidence="8" id="KW-0694">RNA-binding</keyword>
<dbReference type="InterPro" id="IPR020056">
    <property type="entry name" value="Rbsml_bL25/Gln-tRNA_synth_N"/>
</dbReference>
<comment type="similarity">
    <text evidence="2">Belongs to the class-I aminoacyl-tRNA synthetase family. Glutamate--tRNA ligase type 2 subfamily.</text>
</comment>
<dbReference type="Gene3D" id="1.20.1050.130">
    <property type="match status" value="1"/>
</dbReference>
<dbReference type="InterPro" id="IPR000738">
    <property type="entry name" value="WHEP-TRS_dom"/>
</dbReference>
<comment type="catalytic activity">
    <reaction evidence="12">
        <text>tRNA(Glu) + L-glutamate + ATP = L-glutamyl-tRNA(Glu) + AMP + diphosphate</text>
        <dbReference type="Rhea" id="RHEA:23540"/>
        <dbReference type="Rhea" id="RHEA-COMP:9663"/>
        <dbReference type="Rhea" id="RHEA-COMP:9680"/>
        <dbReference type="ChEBI" id="CHEBI:29985"/>
        <dbReference type="ChEBI" id="CHEBI:30616"/>
        <dbReference type="ChEBI" id="CHEBI:33019"/>
        <dbReference type="ChEBI" id="CHEBI:78442"/>
        <dbReference type="ChEBI" id="CHEBI:78520"/>
        <dbReference type="ChEBI" id="CHEBI:456215"/>
        <dbReference type="EC" id="6.1.1.17"/>
    </reaction>
</comment>
<evidence type="ECO:0000313" key="16">
    <source>
        <dbReference type="EMBL" id="KOO30477.1"/>
    </source>
</evidence>
<evidence type="ECO:0000256" key="10">
    <source>
        <dbReference type="ARBA" id="ARBA00023146"/>
    </source>
</evidence>
<dbReference type="GO" id="GO:0017101">
    <property type="term" value="C:aminoacyl-tRNA synthetase multienzyme complex"/>
    <property type="evidence" value="ECO:0007669"/>
    <property type="project" value="UniProtKB-ARBA"/>
</dbReference>
<dbReference type="InterPro" id="IPR020059">
    <property type="entry name" value="Glu/Gln-tRNA-synth_Ib_codon-bd"/>
</dbReference>
<dbReference type="FunFam" id="1.10.1160.10:FF:000001">
    <property type="entry name" value="Glutamine--tRNA ligase"/>
    <property type="match status" value="1"/>
</dbReference>
<dbReference type="GO" id="GO:0005829">
    <property type="term" value="C:cytosol"/>
    <property type="evidence" value="ECO:0007669"/>
    <property type="project" value="TreeGrafter"/>
</dbReference>
<evidence type="ECO:0000256" key="2">
    <source>
        <dbReference type="ARBA" id="ARBA00008927"/>
    </source>
</evidence>
<keyword evidence="5 13" id="KW-0436">Ligase</keyword>
<dbReference type="InterPro" id="IPR014729">
    <property type="entry name" value="Rossmann-like_a/b/a_fold"/>
</dbReference>
<dbReference type="SUPFAM" id="SSF52374">
    <property type="entry name" value="Nucleotidylyl transferase"/>
    <property type="match status" value="1"/>
</dbReference>
<sequence>MSVQHVETAASWEEWERLVTEIGNVVKDLKTAGNADKDTVDSAVAELLHRKEQFKAALEAAITAAPDEATAEMLKAKIPAAPKPNKQDKKKASKAEDDGAEKDAKSDAAKKQEEEKMAARARKKAAEEAKKQGGGDAPLAKEVKAEEGASPAKKEASAPAPTAGKRPALETVTSAAATVSGGAEKKVVLNRTTELWFGKDAPPLFALLASRLAKREVVIKRVDPKQLPPGSTAYLLLPLGAGSFSGEMVIARYFARLGPSVDAPSQLYGAPGDAASATTVDQWISHAETLESATGPMVAEALGALNTHLTMRTVIAGHAVTIGDGAVWLALKRNAAAAKASSHGFPHVRRWLKFMETHPACVAIAQDFLGAQKDGAGSLDLALKDAVMGEVVTRFPPEPSGHLHIGHVKAALLNSHFAERYQGKMLLRFDDTNPSKEKEEYEEAIRHDLARLEIVPAAVSHTSDWFGDIKDIATEMIKAGLAYCDPSPQEEQQKNRFERKENVHRSASVEENLRWWDEMQKGSEEGLTCCLRAKIDMKSDNGAMRDPTIFRCNLTPHAQTKDKYKAYPTYDMACPIVDWLEGVTHTLRDSQYADRDAQYRWFLEALAPYLTARRARGPINFQPFSRVNFVRTLLSKRKLQWLIDQKQAEGWDDPRFPTVAGVLRRGLTVAGLKTFILAMGASKNTNLMEWDKIWAINKAVVDPVATRYTALLADGLVPFELAGAPAEPFAQTLFRHPKDESLGKKTRLFASTVMLQAEDAITLEADEEVTLMSWGNAIVRHVEMGADGKVVRVRGELHIAGDVKKTKKKLTWLASTPDNLVDVELIDLDFMLNKDKIEEEDDIKEIFNPNTVLPYMAKGEAAMRTIKKGETIQVERRGFYICDEPYVRASEPIKFFFVPDGKSFFGVPLKK</sequence>
<dbReference type="GO" id="GO:0017102">
    <property type="term" value="C:methionyl glutamyl tRNA synthetase complex"/>
    <property type="evidence" value="ECO:0007669"/>
    <property type="project" value="TreeGrafter"/>
</dbReference>
<dbReference type="PROSITE" id="PS00178">
    <property type="entry name" value="AA_TRNA_LIGASE_I"/>
    <property type="match status" value="1"/>
</dbReference>
<dbReference type="Gene3D" id="1.10.1160.10">
    <property type="entry name" value="Glutamyl-trna Synthetase, Domain 2"/>
    <property type="match status" value="1"/>
</dbReference>
<evidence type="ECO:0000313" key="17">
    <source>
        <dbReference type="Proteomes" id="UP000037460"/>
    </source>
</evidence>
<keyword evidence="7 13" id="KW-0067">ATP-binding</keyword>
<keyword evidence="10 13" id="KW-0030">Aminoacyl-tRNA synthetase</keyword>
<dbReference type="CDD" id="cd10289">
    <property type="entry name" value="GST_C_AaRS_like"/>
    <property type="match status" value="1"/>
</dbReference>
<evidence type="ECO:0000256" key="3">
    <source>
        <dbReference type="ARBA" id="ARBA00012835"/>
    </source>
</evidence>
<dbReference type="Proteomes" id="UP000037460">
    <property type="component" value="Unassembled WGS sequence"/>
</dbReference>
<dbReference type="OrthoDB" id="10250478at2759"/>
<comment type="subcellular location">
    <subcellularLocation>
        <location evidence="1">Cytoplasm</location>
    </subcellularLocation>
</comment>
<dbReference type="Pfam" id="PF00458">
    <property type="entry name" value="WHEP-TRS"/>
    <property type="match status" value="1"/>
</dbReference>
<evidence type="ECO:0000256" key="4">
    <source>
        <dbReference type="ARBA" id="ARBA00022490"/>
    </source>
</evidence>
<feature type="compositionally biased region" description="Basic and acidic residues" evidence="14">
    <location>
        <begin position="93"/>
        <end position="156"/>
    </location>
</feature>
<dbReference type="Pfam" id="PF03950">
    <property type="entry name" value="tRNA-synt_1c_C"/>
    <property type="match status" value="1"/>
</dbReference>
<dbReference type="EMBL" id="JWZX01002218">
    <property type="protein sequence ID" value="KOO30477.1"/>
    <property type="molecule type" value="Genomic_DNA"/>
</dbReference>
<protein>
    <recommendedName>
        <fullName evidence="3">glutamate--tRNA ligase</fullName>
        <ecNumber evidence="3">6.1.1.17</ecNumber>
    </recommendedName>
    <alternativeName>
        <fullName evidence="11">Glutamyl-tRNA synthetase</fullName>
    </alternativeName>
</protein>
<gene>
    <name evidence="16" type="ORF">Ctob_013363</name>
</gene>
<evidence type="ECO:0000256" key="1">
    <source>
        <dbReference type="ARBA" id="ARBA00004496"/>
    </source>
</evidence>
<dbReference type="InterPro" id="IPR000924">
    <property type="entry name" value="Glu/Gln-tRNA-synth"/>
</dbReference>
<dbReference type="FunFam" id="3.90.800.10:FF:000001">
    <property type="entry name" value="Glutamine--tRNA ligase"/>
    <property type="match status" value="1"/>
</dbReference>
<dbReference type="InterPro" id="IPR020058">
    <property type="entry name" value="Glu/Gln-tRNA-synth_Ib_cat-dom"/>
</dbReference>
<feature type="compositionally biased region" description="Low complexity" evidence="14">
    <location>
        <begin position="73"/>
        <end position="84"/>
    </location>
</feature>
<dbReference type="Pfam" id="PF00749">
    <property type="entry name" value="tRNA-synt_1c"/>
    <property type="match status" value="1"/>
</dbReference>
<evidence type="ECO:0000256" key="12">
    <source>
        <dbReference type="ARBA" id="ARBA00048351"/>
    </source>
</evidence>
<feature type="region of interest" description="Disordered" evidence="14">
    <location>
        <begin position="73"/>
        <end position="168"/>
    </location>
</feature>
<dbReference type="Gene3D" id="2.40.240.10">
    <property type="entry name" value="Ribosomal Protein L25, Chain P"/>
    <property type="match status" value="1"/>
</dbReference>
<dbReference type="Gene3D" id="3.90.800.10">
    <property type="entry name" value="Glutamyl-tRNA Synthetase, Domain 3"/>
    <property type="match status" value="1"/>
</dbReference>
<evidence type="ECO:0000256" key="14">
    <source>
        <dbReference type="SAM" id="MobiDB-lite"/>
    </source>
</evidence>
<dbReference type="GO" id="GO:0006424">
    <property type="term" value="P:glutamyl-tRNA aminoacylation"/>
    <property type="evidence" value="ECO:0007669"/>
    <property type="project" value="InterPro"/>
</dbReference>
<evidence type="ECO:0000256" key="8">
    <source>
        <dbReference type="ARBA" id="ARBA00022884"/>
    </source>
</evidence>
<dbReference type="GO" id="GO:0004818">
    <property type="term" value="F:glutamate-tRNA ligase activity"/>
    <property type="evidence" value="ECO:0007669"/>
    <property type="project" value="UniProtKB-EC"/>
</dbReference>
<dbReference type="InterPro" id="IPR020061">
    <property type="entry name" value="Glu_tRNA_lig_a-bdl"/>
</dbReference>